<comment type="caution">
    <text evidence="11">The sequence shown here is derived from an EMBL/GenBank/DDBJ whole genome shotgun (WGS) entry which is preliminary data.</text>
</comment>
<dbReference type="PROSITE" id="PS50011">
    <property type="entry name" value="PROTEIN_KINASE_DOM"/>
    <property type="match status" value="1"/>
</dbReference>
<dbReference type="GO" id="GO:0008385">
    <property type="term" value="C:IkappaB kinase complex"/>
    <property type="evidence" value="ECO:0007669"/>
    <property type="project" value="TreeGrafter"/>
</dbReference>
<dbReference type="PROSITE" id="PS00108">
    <property type="entry name" value="PROTEIN_KINASE_ST"/>
    <property type="match status" value="1"/>
</dbReference>
<dbReference type="InterPro" id="IPR011009">
    <property type="entry name" value="Kinase-like_dom_sf"/>
</dbReference>
<accession>A0AAN4ZL13</accession>
<dbReference type="EMBL" id="BTRK01000003">
    <property type="protein sequence ID" value="GMR40167.1"/>
    <property type="molecule type" value="Genomic_DNA"/>
</dbReference>
<keyword evidence="5" id="KW-0808">Transferase</keyword>
<evidence type="ECO:0000256" key="3">
    <source>
        <dbReference type="ARBA" id="ARBA00022490"/>
    </source>
</evidence>
<evidence type="ECO:0000256" key="9">
    <source>
        <dbReference type="ARBA" id="ARBA00048789"/>
    </source>
</evidence>
<dbReference type="SUPFAM" id="SSF56112">
    <property type="entry name" value="Protein kinase-like (PK-like)"/>
    <property type="match status" value="1"/>
</dbReference>
<evidence type="ECO:0000256" key="8">
    <source>
        <dbReference type="ARBA" id="ARBA00022840"/>
    </source>
</evidence>
<keyword evidence="6" id="KW-0547">Nucleotide-binding</keyword>
<gene>
    <name evidence="11" type="ORF">PMAYCL1PPCAC_10362</name>
</gene>
<feature type="non-terminal residue" evidence="11">
    <location>
        <position position="1"/>
    </location>
</feature>
<dbReference type="Pfam" id="PF00069">
    <property type="entry name" value="Pkinase"/>
    <property type="match status" value="1"/>
</dbReference>
<dbReference type="InterPro" id="IPR051180">
    <property type="entry name" value="IKK"/>
</dbReference>
<evidence type="ECO:0000259" key="10">
    <source>
        <dbReference type="PROSITE" id="PS50011"/>
    </source>
</evidence>
<dbReference type="PANTHER" id="PTHR22969:SF17">
    <property type="entry name" value="INHIBITOR OF NUCLEAR FACTOR KAPPA-B KINASE SUBUNIT BETA"/>
    <property type="match status" value="1"/>
</dbReference>
<keyword evidence="4" id="KW-0723">Serine/threonine-protein kinase</keyword>
<dbReference type="AlphaFoldDB" id="A0AAN4ZL13"/>
<name>A0AAN4ZL13_9BILA</name>
<dbReference type="GO" id="GO:0045944">
    <property type="term" value="P:positive regulation of transcription by RNA polymerase II"/>
    <property type="evidence" value="ECO:0007669"/>
    <property type="project" value="TreeGrafter"/>
</dbReference>
<dbReference type="EC" id="2.7.11.10" evidence="2"/>
<evidence type="ECO:0000256" key="4">
    <source>
        <dbReference type="ARBA" id="ARBA00022527"/>
    </source>
</evidence>
<keyword evidence="3" id="KW-0963">Cytoplasm</keyword>
<dbReference type="GO" id="GO:0008384">
    <property type="term" value="F:IkappaB kinase activity"/>
    <property type="evidence" value="ECO:0007669"/>
    <property type="project" value="UniProtKB-EC"/>
</dbReference>
<dbReference type="Gene3D" id="1.10.510.10">
    <property type="entry name" value="Transferase(Phosphotransferase) domain 1"/>
    <property type="match status" value="1"/>
</dbReference>
<evidence type="ECO:0000313" key="11">
    <source>
        <dbReference type="EMBL" id="GMR40167.1"/>
    </source>
</evidence>
<dbReference type="GO" id="GO:0005524">
    <property type="term" value="F:ATP binding"/>
    <property type="evidence" value="ECO:0007669"/>
    <property type="project" value="UniProtKB-KW"/>
</dbReference>
<keyword evidence="12" id="KW-1185">Reference proteome</keyword>
<evidence type="ECO:0000256" key="7">
    <source>
        <dbReference type="ARBA" id="ARBA00022777"/>
    </source>
</evidence>
<evidence type="ECO:0000256" key="1">
    <source>
        <dbReference type="ARBA" id="ARBA00004496"/>
    </source>
</evidence>
<evidence type="ECO:0000256" key="2">
    <source>
        <dbReference type="ARBA" id="ARBA00012442"/>
    </source>
</evidence>
<dbReference type="PANTHER" id="PTHR22969">
    <property type="entry name" value="IKB KINASE"/>
    <property type="match status" value="1"/>
</dbReference>
<evidence type="ECO:0000256" key="5">
    <source>
        <dbReference type="ARBA" id="ARBA00022679"/>
    </source>
</evidence>
<reference evidence="12" key="1">
    <citation type="submission" date="2022-10" db="EMBL/GenBank/DDBJ databases">
        <title>Genome assembly of Pristionchus species.</title>
        <authorList>
            <person name="Yoshida K."/>
            <person name="Sommer R.J."/>
        </authorList>
    </citation>
    <scope>NUCLEOTIDE SEQUENCE [LARGE SCALE GENOMIC DNA]</scope>
    <source>
        <strain evidence="12">RS5460</strain>
    </source>
</reference>
<dbReference type="SMART" id="SM00220">
    <property type="entry name" value="S_TKc"/>
    <property type="match status" value="1"/>
</dbReference>
<keyword evidence="7" id="KW-0418">Kinase</keyword>
<dbReference type="InterPro" id="IPR008271">
    <property type="entry name" value="Ser/Thr_kinase_AS"/>
</dbReference>
<protein>
    <recommendedName>
        <fullName evidence="2">IkappaB kinase</fullName>
        <ecNumber evidence="2">2.7.11.10</ecNumber>
    </recommendedName>
</protein>
<dbReference type="InterPro" id="IPR000719">
    <property type="entry name" value="Prot_kinase_dom"/>
</dbReference>
<feature type="domain" description="Protein kinase" evidence="10">
    <location>
        <begin position="14"/>
        <end position="303"/>
    </location>
</feature>
<comment type="subcellular location">
    <subcellularLocation>
        <location evidence="1">Cytoplasm</location>
    </subcellularLocation>
</comment>
<dbReference type="Proteomes" id="UP001328107">
    <property type="component" value="Unassembled WGS sequence"/>
</dbReference>
<proteinExistence type="predicted"/>
<sequence>VDAMADHLREGQDYTCHRSISQGAVGKVHSGFLCSTGESVVIKKGRKKDLKDEYYLLKQHSTVGVGRTHIVQVFGFTEAGLDFAIVMERAQCSLDQLLHRVPFREGLPAVDIIQLVADLGTVFGFLLDRKVVHRDIKPQNILVFSGANDPERSHFMFKLCDFGNSREYESADDQCRTIVGTRLFLHPEMALELSQHPTRHVMNKAYTPESCDLWSLGCTIFNAATGELPWPLVQREEDIQALHHQRDREAICALPLAIGGYRYYDTIRADSYPRWLRFALSSLIRCQFNHANYARFLDQAGYIGRVGGAKEMPEGMKGKQKRVVLLPTLTPSMHVEVDEKLFPGASVPLGSLFGLHLNRSTSCLTANGIAVFGAGQPISLSSIAADSVLVWHEDAAGRTTEFGRAFPRLEPESTEHRLLRCVQECYDLDRQCDEVIDAHRMAVQIAKKNVDRVIARTQELKQWLHSIDRNEKHAASTAAVASVMQSRNKEMLDRLQPCPVETEARRREVEACADLARQLSACAAAWKPLNDRPIANWQDSLHRLCARIADSSHSRTSFEMDVKWAGTMKKRVQDRLEELKAAASGRVTKEHGIAHVIRSVVALDVKLNECVRKMKETASLVSNIADQARERVTEYMQNTAGMDEAVIRRNLTNSVSAVSMLQRNVEKQAELAKKMEQMRLEFVARGGSSHSHHHGEVHANGRAMNGTYSNPAVKPTVINVNHTLNTLDMETIKPATTHF</sequence>
<evidence type="ECO:0000313" key="12">
    <source>
        <dbReference type="Proteomes" id="UP001328107"/>
    </source>
</evidence>
<evidence type="ECO:0000256" key="6">
    <source>
        <dbReference type="ARBA" id="ARBA00022741"/>
    </source>
</evidence>
<organism evidence="11 12">
    <name type="scientific">Pristionchus mayeri</name>
    <dbReference type="NCBI Taxonomy" id="1317129"/>
    <lineage>
        <taxon>Eukaryota</taxon>
        <taxon>Metazoa</taxon>
        <taxon>Ecdysozoa</taxon>
        <taxon>Nematoda</taxon>
        <taxon>Chromadorea</taxon>
        <taxon>Rhabditida</taxon>
        <taxon>Rhabditina</taxon>
        <taxon>Diplogasteromorpha</taxon>
        <taxon>Diplogasteroidea</taxon>
        <taxon>Neodiplogasteridae</taxon>
        <taxon>Pristionchus</taxon>
    </lineage>
</organism>
<comment type="catalytic activity">
    <reaction evidence="9">
        <text>L-seryl-[I-kappa-B protein] + ATP = O-phospho-L-seryl-[I-kappa-B protein] + ADP + H(+)</text>
        <dbReference type="Rhea" id="RHEA:19073"/>
        <dbReference type="Rhea" id="RHEA-COMP:13698"/>
        <dbReference type="Rhea" id="RHEA-COMP:13699"/>
        <dbReference type="ChEBI" id="CHEBI:15378"/>
        <dbReference type="ChEBI" id="CHEBI:29999"/>
        <dbReference type="ChEBI" id="CHEBI:30616"/>
        <dbReference type="ChEBI" id="CHEBI:83421"/>
        <dbReference type="ChEBI" id="CHEBI:456216"/>
        <dbReference type="EC" id="2.7.11.10"/>
    </reaction>
</comment>
<dbReference type="CDD" id="cd00180">
    <property type="entry name" value="PKc"/>
    <property type="match status" value="1"/>
</dbReference>
<keyword evidence="8" id="KW-0067">ATP-binding</keyword>
<dbReference type="GO" id="GO:0033209">
    <property type="term" value="P:tumor necrosis factor-mediated signaling pathway"/>
    <property type="evidence" value="ECO:0007669"/>
    <property type="project" value="TreeGrafter"/>
</dbReference>